<dbReference type="RefSeq" id="WP_133144657.1">
    <property type="nucleotide sequence ID" value="NZ_CAACYJ010000035.1"/>
</dbReference>
<evidence type="ECO:0000256" key="6">
    <source>
        <dbReference type="ARBA" id="ARBA00022759"/>
    </source>
</evidence>
<dbReference type="InterPro" id="IPR027417">
    <property type="entry name" value="P-loop_NTPase"/>
</dbReference>
<dbReference type="PANTHER" id="PTHR30195">
    <property type="entry name" value="TYPE I SITE-SPECIFIC DEOXYRIBONUCLEASE PROTEIN SUBUNIT M AND R"/>
    <property type="match status" value="1"/>
</dbReference>
<gene>
    <name evidence="12" type="primary">hsdR</name>
    <name evidence="12" type="ORF">NCTC10754_03190</name>
</gene>
<comment type="function">
    <text evidence="10">Subunit R is required for both nuclease and ATPase activities, but not for modification.</text>
</comment>
<evidence type="ECO:0000256" key="8">
    <source>
        <dbReference type="ARBA" id="ARBA00022840"/>
    </source>
</evidence>
<dbReference type="Pfam" id="PF22679">
    <property type="entry name" value="T1R_D3-like"/>
    <property type="match status" value="1"/>
</dbReference>
<evidence type="ECO:0000313" key="12">
    <source>
        <dbReference type="EMBL" id="VFB20571.1"/>
    </source>
</evidence>
<dbReference type="Gene3D" id="3.40.50.300">
    <property type="entry name" value="P-loop containing nucleotide triphosphate hydrolases"/>
    <property type="match status" value="2"/>
</dbReference>
<dbReference type="GO" id="GO:0005524">
    <property type="term" value="F:ATP binding"/>
    <property type="evidence" value="ECO:0007669"/>
    <property type="project" value="UniProtKB-KW"/>
</dbReference>
<comment type="similarity">
    <text evidence="2 10">Belongs to the HsdR family.</text>
</comment>
<organism evidence="12 13">
    <name type="scientific">Pseudomonas fragi</name>
    <dbReference type="NCBI Taxonomy" id="296"/>
    <lineage>
        <taxon>Bacteria</taxon>
        <taxon>Pseudomonadati</taxon>
        <taxon>Pseudomonadota</taxon>
        <taxon>Gammaproteobacteria</taxon>
        <taxon>Pseudomonadales</taxon>
        <taxon>Pseudomonadaceae</taxon>
        <taxon>Pseudomonas</taxon>
    </lineage>
</organism>
<dbReference type="Gene3D" id="3.90.1570.50">
    <property type="match status" value="1"/>
</dbReference>
<dbReference type="GO" id="GO:0009035">
    <property type="term" value="F:type I site-specific deoxyribonuclease activity"/>
    <property type="evidence" value="ECO:0007669"/>
    <property type="project" value="UniProtKB-EC"/>
</dbReference>
<dbReference type="Pfam" id="PF04313">
    <property type="entry name" value="HSDR_N"/>
    <property type="match status" value="1"/>
</dbReference>
<dbReference type="InterPro" id="IPR051268">
    <property type="entry name" value="Type-I_R_enzyme_R_subunit"/>
</dbReference>
<protein>
    <recommendedName>
        <fullName evidence="10">Type I restriction enzyme endonuclease subunit</fullName>
        <shortName evidence="10">R protein</shortName>
        <ecNumber evidence="10">3.1.21.3</ecNumber>
    </recommendedName>
</protein>
<evidence type="ECO:0000256" key="7">
    <source>
        <dbReference type="ARBA" id="ARBA00022801"/>
    </source>
</evidence>
<proteinExistence type="inferred from homology"/>
<dbReference type="InterPro" id="IPR021810">
    <property type="entry name" value="T1RH-like_C"/>
</dbReference>
<reference evidence="12 13" key="1">
    <citation type="submission" date="2019-02" db="EMBL/GenBank/DDBJ databases">
        <authorList>
            <consortium name="Pathogen Informatics"/>
        </authorList>
    </citation>
    <scope>NUCLEOTIDE SEQUENCE [LARGE SCALE GENOMIC DNA]</scope>
    <source>
        <strain evidence="12 13">3012STDY7103891</strain>
    </source>
</reference>
<dbReference type="InterPro" id="IPR004473">
    <property type="entry name" value="Restrct_endonuc_typeI_HsdR"/>
</dbReference>
<evidence type="ECO:0000256" key="9">
    <source>
        <dbReference type="ARBA" id="ARBA00023125"/>
    </source>
</evidence>
<dbReference type="GO" id="GO:0009307">
    <property type="term" value="P:DNA restriction-modification system"/>
    <property type="evidence" value="ECO:0007669"/>
    <property type="project" value="UniProtKB-KW"/>
</dbReference>
<evidence type="ECO:0000259" key="11">
    <source>
        <dbReference type="SMART" id="SM00487"/>
    </source>
</evidence>
<feature type="domain" description="Helicase ATP-binding" evidence="11">
    <location>
        <begin position="287"/>
        <end position="494"/>
    </location>
</feature>
<dbReference type="InterPro" id="IPR007409">
    <property type="entry name" value="Restrct_endonuc_type1_HsdR_N"/>
</dbReference>
<keyword evidence="5 10" id="KW-0680">Restriction system</keyword>
<dbReference type="SUPFAM" id="SSF52540">
    <property type="entry name" value="P-loop containing nucleoside triphosphate hydrolases"/>
    <property type="match status" value="1"/>
</dbReference>
<dbReference type="PANTHER" id="PTHR30195:SF15">
    <property type="entry name" value="TYPE I RESTRICTION ENZYME HINDI ENDONUCLEASE SUBUNIT"/>
    <property type="match status" value="1"/>
</dbReference>
<dbReference type="Proteomes" id="UP000330809">
    <property type="component" value="Unassembled WGS sequence"/>
</dbReference>
<dbReference type="InterPro" id="IPR040980">
    <property type="entry name" value="SWI2_SNF2"/>
</dbReference>
<accession>A0A449IMB1</accession>
<evidence type="ECO:0000313" key="13">
    <source>
        <dbReference type="Proteomes" id="UP000330809"/>
    </source>
</evidence>
<keyword evidence="9 10" id="KW-0238">DNA-binding</keyword>
<evidence type="ECO:0000256" key="10">
    <source>
        <dbReference type="RuleBase" id="RU364115"/>
    </source>
</evidence>
<dbReference type="Pfam" id="PF11867">
    <property type="entry name" value="T1RH-like_C"/>
    <property type="match status" value="1"/>
</dbReference>
<comment type="subunit">
    <text evidence="10">The type I restriction/modification system is composed of three polypeptides R, M and S.</text>
</comment>
<dbReference type="AlphaFoldDB" id="A0A449IMB1"/>
<keyword evidence="8 10" id="KW-0067">ATP-binding</keyword>
<dbReference type="EC" id="3.1.21.3" evidence="10"/>
<keyword evidence="3" id="KW-0540">Nuclease</keyword>
<comment type="catalytic activity">
    <reaction evidence="1 10">
        <text>Endonucleolytic cleavage of DNA to give random double-stranded fragments with terminal 5'-phosphates, ATP is simultaneously hydrolyzed.</text>
        <dbReference type="EC" id="3.1.21.3"/>
    </reaction>
</comment>
<dbReference type="CDD" id="cd18800">
    <property type="entry name" value="SF2_C_EcoR124I-like"/>
    <property type="match status" value="1"/>
</dbReference>
<dbReference type="REBASE" id="414118">
    <property type="entry name" value="Pfr3891ORF3192P"/>
</dbReference>
<dbReference type="Pfam" id="PF18766">
    <property type="entry name" value="SWI2_SNF2"/>
    <property type="match status" value="1"/>
</dbReference>
<evidence type="ECO:0000256" key="3">
    <source>
        <dbReference type="ARBA" id="ARBA00022722"/>
    </source>
</evidence>
<dbReference type="CDD" id="cd22332">
    <property type="entry name" value="HsdR_N"/>
    <property type="match status" value="1"/>
</dbReference>
<dbReference type="NCBIfam" id="TIGR00348">
    <property type="entry name" value="hsdR"/>
    <property type="match status" value="1"/>
</dbReference>
<dbReference type="EMBL" id="CAACYJ010000035">
    <property type="protein sequence ID" value="VFB20571.1"/>
    <property type="molecule type" value="Genomic_DNA"/>
</dbReference>
<name>A0A449IMB1_PSEFR</name>
<dbReference type="GO" id="GO:0003677">
    <property type="term" value="F:DNA binding"/>
    <property type="evidence" value="ECO:0007669"/>
    <property type="project" value="UniProtKB-KW"/>
</dbReference>
<keyword evidence="7 10" id="KW-0378">Hydrolase</keyword>
<keyword evidence="6" id="KW-0255">Endonuclease</keyword>
<dbReference type="SMART" id="SM00487">
    <property type="entry name" value="DEXDc"/>
    <property type="match status" value="1"/>
</dbReference>
<evidence type="ECO:0000256" key="1">
    <source>
        <dbReference type="ARBA" id="ARBA00000851"/>
    </source>
</evidence>
<dbReference type="InterPro" id="IPR055180">
    <property type="entry name" value="HsdR_RecA-like_helicase_dom_2"/>
</dbReference>
<evidence type="ECO:0000256" key="4">
    <source>
        <dbReference type="ARBA" id="ARBA00022741"/>
    </source>
</evidence>
<keyword evidence="4 10" id="KW-0547">Nucleotide-binding</keyword>
<evidence type="ECO:0000256" key="5">
    <source>
        <dbReference type="ARBA" id="ARBA00022747"/>
    </source>
</evidence>
<evidence type="ECO:0000256" key="2">
    <source>
        <dbReference type="ARBA" id="ARBA00008598"/>
    </source>
</evidence>
<sequence length="1114" mass="126824">MAKASYSEDKNVQEPAAKLLAEELGWRSVYAMDEVHGLPSDPNSTLGRKDRNEVVLVRELDKALARLNPRLSPAKLGEARELLLDADPTKTLLQHNEEKWRMLRDGISLKAPSGRPEEDVHVKVIEFTEGKQDENDFLVVRELWVKSGPYTKRCDLVGFVNGLPLLFIELKRHDKGLKAAFDENYIDYRGRPDDSHPGTIPLLFHYNALVIVSNGLDARYGGITSSWDHFYRWKRLAEEDVDPAPKPDTAPLKPILPILLRGMCAKNRLLDIVENYTLFDHSEEHTAKVIARNHQYLGVNRAIDNLREGGPAVLAGKLGVFWHTQGSGKSYSMVFFCQKIHRKMSSRYTFVLLTDRKELDNQIFSTFVGCGISTNSRDKAAGAEGLERLLKDENRRYVFSLIHKFRNRVTEPWSQRDDIIVVSDEAHRTQYGRLATQMRMALSRAKFIGFTGTPLIDGQEKSETERVFGSYVSVYDFQRAVADGATLPLYYESRGEKLRIVDEELNRRIEERIDQARDDGDLTEEQEEKLYRELARDYPVFTSDTHLNDVATDFVEHFHKRWRLMEVPPRAGQPIKFGGNAKALLVCIDKVTCVKMAIRIKSKWAEKIQALEIKLQDDQALFNAKGKPFSEGLRRDAALIVWMQATQIHPVFSSDQNEIQDFSREGIEVQPYREVINGGIDSRDVEECFKDGKHPFRVAIVCAMWLTGFDVKSLATLYLDKPMKGHTLMQAIARVNRVAAHKKNGLIIDYNGMLKSLRKALAVYGQGEQGNAQNDGNDPLLDEEQALVEYAAAILKVRAHLTSAGFELDDLVQAGEGEDRWQALLDAQNALSVSAEIKKTFQVLAEDVADRYRGLFPRDELRQYEPQESAIAAIYNMLQKPKGKVDVSSIMQELRGLVDNALDVAHINTIRDTPTQPYNLSGINFERLRAEFSKSTQQQTVTLSLQERIQARIEMMLRNNPTRVDLYTRYMEIIEEYNRDKDKAEIQKVFDQLLQFHDSLDQEEQRYVREGFSTEKELAVYDLLCKDKSALTKGDIDMGKLKKVAMDLLATVGVRRAELGNLRDKASTQAQLKTSIIDQMLNGMPKEFSNEDIVARAEMVFRFLQQGSVGQVLH</sequence>
<dbReference type="InterPro" id="IPR014001">
    <property type="entry name" value="Helicase_ATP-bd"/>
</dbReference>